<evidence type="ECO:0000313" key="3">
    <source>
        <dbReference type="Proteomes" id="UP001059617"/>
    </source>
</evidence>
<reference evidence="2" key="2">
    <citation type="submission" date="2022-09" db="EMBL/GenBank/DDBJ databases">
        <title>Biosynthetic gene clusters of Dactylosporangioum fulvum.</title>
        <authorList>
            <person name="Caradec T."/>
        </authorList>
    </citation>
    <scope>NUCLEOTIDE SEQUENCE</scope>
    <source>
        <strain evidence="2">NRRL B-16292</strain>
    </source>
</reference>
<dbReference type="InterPro" id="IPR006311">
    <property type="entry name" value="TAT_signal"/>
</dbReference>
<dbReference type="InterPro" id="IPR024535">
    <property type="entry name" value="RHGA/B-epi-like_pectate_lyase"/>
</dbReference>
<dbReference type="InterPro" id="IPR012334">
    <property type="entry name" value="Pectin_lyas_fold"/>
</dbReference>
<dbReference type="GO" id="GO:0016787">
    <property type="term" value="F:hydrolase activity"/>
    <property type="evidence" value="ECO:0007669"/>
    <property type="project" value="UniProtKB-KW"/>
</dbReference>
<dbReference type="InterPro" id="IPR011050">
    <property type="entry name" value="Pectin_lyase_fold/virulence"/>
</dbReference>
<keyword evidence="3" id="KW-1185">Reference proteome</keyword>
<gene>
    <name evidence="2" type="ORF">Dfulv_01585</name>
</gene>
<organism evidence="2 3">
    <name type="scientific">Dactylosporangium fulvum</name>
    <dbReference type="NCBI Taxonomy" id="53359"/>
    <lineage>
        <taxon>Bacteria</taxon>
        <taxon>Bacillati</taxon>
        <taxon>Actinomycetota</taxon>
        <taxon>Actinomycetes</taxon>
        <taxon>Micromonosporales</taxon>
        <taxon>Micromonosporaceae</taxon>
        <taxon>Dactylosporangium</taxon>
    </lineage>
</organism>
<name>A0ABY5VZ90_9ACTN</name>
<evidence type="ECO:0000259" key="1">
    <source>
        <dbReference type="Pfam" id="PF12708"/>
    </source>
</evidence>
<accession>A0ABY5VZ90</accession>
<sequence length="544" mass="57724">MTSADRDHAALSRRRMLAGGGATILGASAVTAIGVAVAKPHASPPIAGGTDWIDVRDHGAQGDGVTDDTQAIKSAIAAAANGGVVTFGVNKTYRIRGRIDMPVGLVGYQGNGSTLNCAEVPDTDRYAIRFVPSPAPAADPNMFTERWTYSYWCEGLRIVGPSDNGRDTARALDGIFIGRPPEVDEGNVAGMSFYNVVVRGFRDNWTIADQSWLLAFYHCYSSNAWRRAYHFESIVNAGENYNFHGGVIHGNAIGVHANVEGNSDINFFGVSFDYNELHMQLESGITTLTGCHLEDRNTSPMITVLSTGGKEPAKLDLVSCVVAGTETSAGGRRSFVTVSGDRSVVRVHGGAWPRYDRPDSELVTVPPGAGRPLVSVEHVDPVIKENAAPRISGVTSLVHNGGFEDGLTGWTLSASGSAGSHAVDTSVRRSGNASLRIAKSAAGNYGFWRDVPVTPGGRLLVRGYIRAQALNAGGGFRVDWLDFGGVEVAAREDAVGGTVSGTTDWIQRSATLAVPVGAARARVWAWTIASSGSMWFDDIEAWNL</sequence>
<dbReference type="InterPro" id="IPR008979">
    <property type="entry name" value="Galactose-bd-like_sf"/>
</dbReference>
<dbReference type="SUPFAM" id="SSF49785">
    <property type="entry name" value="Galactose-binding domain-like"/>
    <property type="match status" value="1"/>
</dbReference>
<evidence type="ECO:0000313" key="2">
    <source>
        <dbReference type="EMBL" id="UWP83027.1"/>
    </source>
</evidence>
<protein>
    <submittedName>
        <fullName evidence="2">Glycoside hydrolase family 55 protein</fullName>
    </submittedName>
</protein>
<dbReference type="PROSITE" id="PS51318">
    <property type="entry name" value="TAT"/>
    <property type="match status" value="1"/>
</dbReference>
<dbReference type="Gene3D" id="2.160.20.10">
    <property type="entry name" value="Single-stranded right-handed beta-helix, Pectin lyase-like"/>
    <property type="match status" value="1"/>
</dbReference>
<reference evidence="2" key="1">
    <citation type="submission" date="2021-04" db="EMBL/GenBank/DDBJ databases">
        <authorList>
            <person name="Hartkoorn R.C."/>
            <person name="Beaudoing E."/>
            <person name="Hot D."/>
        </authorList>
    </citation>
    <scope>NUCLEOTIDE SEQUENCE</scope>
    <source>
        <strain evidence="2">NRRL B-16292</strain>
    </source>
</reference>
<proteinExistence type="predicted"/>
<dbReference type="Pfam" id="PF12708">
    <property type="entry name" value="Pect-lyase_RHGA_epim"/>
    <property type="match status" value="1"/>
</dbReference>
<dbReference type="Gene3D" id="2.60.120.260">
    <property type="entry name" value="Galactose-binding domain-like"/>
    <property type="match status" value="1"/>
</dbReference>
<dbReference type="Proteomes" id="UP001059617">
    <property type="component" value="Chromosome"/>
</dbReference>
<keyword evidence="2" id="KW-0378">Hydrolase</keyword>
<dbReference type="EMBL" id="CP073720">
    <property type="protein sequence ID" value="UWP83027.1"/>
    <property type="molecule type" value="Genomic_DNA"/>
</dbReference>
<dbReference type="SUPFAM" id="SSF51126">
    <property type="entry name" value="Pectin lyase-like"/>
    <property type="match status" value="1"/>
</dbReference>
<dbReference type="RefSeq" id="WP_259860806.1">
    <property type="nucleotide sequence ID" value="NZ_BAAAST010000031.1"/>
</dbReference>
<feature type="domain" description="Rhamnogalacturonase A/B/Epimerase-like pectate lyase" evidence="1">
    <location>
        <begin position="52"/>
        <end position="113"/>
    </location>
</feature>